<dbReference type="RefSeq" id="WP_220209502.1">
    <property type="nucleotide sequence ID" value="NZ_BNJK01000002.1"/>
</dbReference>
<keyword evidence="3" id="KW-1185">Reference proteome</keyword>
<dbReference type="EMBL" id="BNJK01000002">
    <property type="protein sequence ID" value="GHO98811.1"/>
    <property type="molecule type" value="Genomic_DNA"/>
</dbReference>
<feature type="region of interest" description="Disordered" evidence="1">
    <location>
        <begin position="1"/>
        <end position="71"/>
    </location>
</feature>
<evidence type="ECO:0000313" key="3">
    <source>
        <dbReference type="Proteomes" id="UP000597444"/>
    </source>
</evidence>
<evidence type="ECO:0000256" key="1">
    <source>
        <dbReference type="SAM" id="MobiDB-lite"/>
    </source>
</evidence>
<dbReference type="Proteomes" id="UP000597444">
    <property type="component" value="Unassembled WGS sequence"/>
</dbReference>
<reference evidence="2" key="1">
    <citation type="submission" date="2020-10" db="EMBL/GenBank/DDBJ databases">
        <title>Taxonomic study of unclassified bacteria belonging to the class Ktedonobacteria.</title>
        <authorList>
            <person name="Yabe S."/>
            <person name="Wang C.M."/>
            <person name="Zheng Y."/>
            <person name="Sakai Y."/>
            <person name="Cavaletti L."/>
            <person name="Monciardini P."/>
            <person name="Donadio S."/>
        </authorList>
    </citation>
    <scope>NUCLEOTIDE SEQUENCE</scope>
    <source>
        <strain evidence="2">ID150040</strain>
    </source>
</reference>
<feature type="compositionally biased region" description="Polar residues" evidence="1">
    <location>
        <begin position="60"/>
        <end position="71"/>
    </location>
</feature>
<gene>
    <name evidence="2" type="ORF">KSF_088590</name>
</gene>
<protein>
    <submittedName>
        <fullName evidence="2">Uncharacterized protein</fullName>
    </submittedName>
</protein>
<feature type="compositionally biased region" description="Basic and acidic residues" evidence="1">
    <location>
        <begin position="1"/>
        <end position="32"/>
    </location>
</feature>
<proteinExistence type="predicted"/>
<name>A0A8J3J0Y2_9CHLR</name>
<comment type="caution">
    <text evidence="2">The sequence shown here is derived from an EMBL/GenBank/DDBJ whole genome shotgun (WGS) entry which is preliminary data.</text>
</comment>
<accession>A0A8J3J0Y2</accession>
<dbReference type="AlphaFoldDB" id="A0A8J3J0Y2"/>
<sequence length="71" mass="8288">MRWQRQELTERKPHQAQEHSVRERIEALRDILSETGGVPSASRKDLKQAQLPDREPHHVMTNQAQHLSANE</sequence>
<evidence type="ECO:0000313" key="2">
    <source>
        <dbReference type="EMBL" id="GHO98811.1"/>
    </source>
</evidence>
<feature type="compositionally biased region" description="Basic and acidic residues" evidence="1">
    <location>
        <begin position="42"/>
        <end position="58"/>
    </location>
</feature>
<organism evidence="2 3">
    <name type="scientific">Reticulibacter mediterranei</name>
    <dbReference type="NCBI Taxonomy" id="2778369"/>
    <lineage>
        <taxon>Bacteria</taxon>
        <taxon>Bacillati</taxon>
        <taxon>Chloroflexota</taxon>
        <taxon>Ktedonobacteria</taxon>
        <taxon>Ktedonobacterales</taxon>
        <taxon>Reticulibacteraceae</taxon>
        <taxon>Reticulibacter</taxon>
    </lineage>
</organism>